<dbReference type="Pfam" id="PF10397">
    <property type="entry name" value="ADSL_C"/>
    <property type="match status" value="1"/>
</dbReference>
<dbReference type="GO" id="GO:0047472">
    <property type="term" value="F:3-carboxy-cis,cis-muconate cycloisomerase activity"/>
    <property type="evidence" value="ECO:0007669"/>
    <property type="project" value="UniProtKB-UniRule"/>
</dbReference>
<dbReference type="EC" id="5.5.1.2" evidence="2"/>
<dbReference type="PRINTS" id="PR00149">
    <property type="entry name" value="FUMRATELYASE"/>
</dbReference>
<accession>A0AA42LP86</accession>
<keyword evidence="4" id="KW-0413">Isomerase</keyword>
<comment type="similarity">
    <text evidence="1">Belongs to the class-II fumarase/aspartase family.</text>
</comment>
<dbReference type="SMART" id="SM00998">
    <property type="entry name" value="ADSL_C"/>
    <property type="match status" value="1"/>
</dbReference>
<dbReference type="RefSeq" id="WP_279995598.1">
    <property type="nucleotide sequence ID" value="NZ_JAOCDZ010000009.1"/>
</dbReference>
<dbReference type="InterPro" id="IPR008948">
    <property type="entry name" value="L-Aspartase-like"/>
</dbReference>
<dbReference type="NCBIfam" id="NF006554">
    <property type="entry name" value="PRK09053.1"/>
    <property type="match status" value="1"/>
</dbReference>
<gene>
    <name evidence="4" type="ORF">N5D93_14470</name>
</gene>
<organism evidence="4 5">
    <name type="scientific">Achromobacter spanius</name>
    <dbReference type="NCBI Taxonomy" id="217203"/>
    <lineage>
        <taxon>Bacteria</taxon>
        <taxon>Pseudomonadati</taxon>
        <taxon>Pseudomonadota</taxon>
        <taxon>Betaproteobacteria</taxon>
        <taxon>Burkholderiales</taxon>
        <taxon>Alcaligenaceae</taxon>
        <taxon>Achromobacter</taxon>
    </lineage>
</organism>
<dbReference type="Gene3D" id="1.10.40.30">
    <property type="entry name" value="Fumarase/aspartase (C-terminal domain)"/>
    <property type="match status" value="1"/>
</dbReference>
<evidence type="ECO:0000313" key="4">
    <source>
        <dbReference type="EMBL" id="MDH0737016.1"/>
    </source>
</evidence>
<dbReference type="PANTHER" id="PTHR43172:SF2">
    <property type="entry name" value="ADENYLOSUCCINATE LYASE C-TERMINAL DOMAIN-CONTAINING PROTEIN"/>
    <property type="match status" value="1"/>
</dbReference>
<name>A0AA42LP86_9BURK</name>
<dbReference type="SUPFAM" id="SSF48557">
    <property type="entry name" value="L-aspartase-like"/>
    <property type="match status" value="1"/>
</dbReference>
<dbReference type="InterPro" id="IPR000362">
    <property type="entry name" value="Fumarate_lyase_fam"/>
</dbReference>
<dbReference type="InterPro" id="IPR019468">
    <property type="entry name" value="AdenyloSucc_lyase_C"/>
</dbReference>
<dbReference type="GO" id="GO:0019619">
    <property type="term" value="P:3,4-dihydroxybenzoate catabolic process"/>
    <property type="evidence" value="ECO:0007669"/>
    <property type="project" value="InterPro"/>
</dbReference>
<dbReference type="PANTHER" id="PTHR43172">
    <property type="entry name" value="ADENYLOSUCCINATE LYASE"/>
    <property type="match status" value="1"/>
</dbReference>
<dbReference type="InterPro" id="IPR012789">
    <property type="entry name" value="Protocat_PcaB-like"/>
</dbReference>
<protein>
    <recommendedName>
        <fullName evidence="2">3-carboxy-cis,cis-muconate cycloisomerase</fullName>
        <ecNumber evidence="2">5.5.1.2</ecNumber>
    </recommendedName>
</protein>
<dbReference type="AlphaFoldDB" id="A0AA42LP86"/>
<dbReference type="Proteomes" id="UP001161094">
    <property type="component" value="Unassembled WGS sequence"/>
</dbReference>
<feature type="domain" description="Adenylosuccinate lyase C-terminal" evidence="3">
    <location>
        <begin position="373"/>
        <end position="456"/>
    </location>
</feature>
<evidence type="ECO:0000256" key="1">
    <source>
        <dbReference type="ARBA" id="ARBA00034772"/>
    </source>
</evidence>
<comment type="caution">
    <text evidence="4">The sequence shown here is derived from an EMBL/GenBank/DDBJ whole genome shotgun (WGS) entry which is preliminary data.</text>
</comment>
<dbReference type="PROSITE" id="PS00163">
    <property type="entry name" value="FUMARATE_LYASES"/>
    <property type="match status" value="1"/>
</dbReference>
<dbReference type="GO" id="GO:0016829">
    <property type="term" value="F:lyase activity"/>
    <property type="evidence" value="ECO:0007669"/>
    <property type="project" value="UniProtKB-ARBA"/>
</dbReference>
<dbReference type="PRINTS" id="PR00145">
    <property type="entry name" value="ARGSUCLYASE"/>
</dbReference>
<dbReference type="InterPro" id="IPR020557">
    <property type="entry name" value="Fumarate_lyase_CS"/>
</dbReference>
<dbReference type="InterPro" id="IPR022761">
    <property type="entry name" value="Fumarate_lyase_N"/>
</dbReference>
<dbReference type="Gene3D" id="1.20.200.10">
    <property type="entry name" value="Fumarase/aspartase (Central domain)"/>
    <property type="match status" value="1"/>
</dbReference>
<evidence type="ECO:0000256" key="2">
    <source>
        <dbReference type="NCBIfam" id="TIGR02426"/>
    </source>
</evidence>
<dbReference type="CDD" id="cd01597">
    <property type="entry name" value="pCLME"/>
    <property type="match status" value="1"/>
</dbReference>
<sequence length="470" mass="49562">MTTLSSLTEQIYCDRDIMACFSGAETIRRMLEVEAALARAQARCGVIPASAARGIDGVCHDACRGDDIGAVIDLDAIATASILAGNIAIPFVKQLTAAVHRVDPGAARYVHWGATSQDILDTALVLQLRQAIAQLDTDLSAAQSACATLTGAHRNTVLVGRTWMQHALPTTFGLKTAGWLQALERAQRRLRQDAEHMALLQFGGAAGTLASLGAAAPAVALAFAEELGLALPDMPWHTHRDRLADVAATLGVLTGTLGKIARDVSLMAQTEIAELAEPGGPGRGGSSTMPHKRNPVASAAILAAATRVPPLVSTMLSAMVQEHERALGGWQAEWDVLPRICALAGGALRHLVGMLNGLEVSPANMTRNLDATHGLILAEAYALALGARIGRLQAHELIEQASKEAVRRNCPLKVAVRDTLASHEATRELLGEEELDRLSDPVNYLGQAPAMCDEVLAAWKARGGEVTYGG</sequence>
<evidence type="ECO:0000259" key="3">
    <source>
        <dbReference type="SMART" id="SM00998"/>
    </source>
</evidence>
<dbReference type="NCBIfam" id="TIGR02426">
    <property type="entry name" value="protocat_pcaB"/>
    <property type="match status" value="1"/>
</dbReference>
<dbReference type="EMBL" id="JAOCDZ010000009">
    <property type="protein sequence ID" value="MDH0737016.1"/>
    <property type="molecule type" value="Genomic_DNA"/>
</dbReference>
<dbReference type="Pfam" id="PF00206">
    <property type="entry name" value="Lyase_1"/>
    <property type="match status" value="1"/>
</dbReference>
<proteinExistence type="inferred from homology"/>
<reference evidence="4" key="1">
    <citation type="submission" date="2022-09" db="EMBL/GenBank/DDBJ databases">
        <title>Intensive care unit water sources are persistently colonized with multi-drug resistant bacteria and are the site of extensive horizontal gene transfer of antibiotic resistance genes.</title>
        <authorList>
            <person name="Diorio-Toth L."/>
        </authorList>
    </citation>
    <scope>NUCLEOTIDE SEQUENCE</scope>
    <source>
        <strain evidence="4">GD03843</strain>
    </source>
</reference>
<evidence type="ECO:0000313" key="5">
    <source>
        <dbReference type="Proteomes" id="UP001161094"/>
    </source>
</evidence>